<reference evidence="3 4" key="1">
    <citation type="submission" date="2020-01" db="EMBL/GenBank/DDBJ databases">
        <authorList>
            <person name="Gupta K D."/>
        </authorList>
    </citation>
    <scope>NUCLEOTIDE SEQUENCE [LARGE SCALE GENOMIC DNA]</scope>
</reference>
<dbReference type="AlphaFoldDB" id="A0A8S0WEW9"/>
<dbReference type="PROSITE" id="PS00109">
    <property type="entry name" value="PROTEIN_KINASE_TYR"/>
    <property type="match status" value="1"/>
</dbReference>
<dbReference type="EMBL" id="CACVBS010000059">
    <property type="protein sequence ID" value="CAA7267330.1"/>
    <property type="molecule type" value="Genomic_DNA"/>
</dbReference>
<feature type="domain" description="Fungal-type protein kinase" evidence="2">
    <location>
        <begin position="1"/>
        <end position="101"/>
    </location>
</feature>
<dbReference type="Proteomes" id="UP000467700">
    <property type="component" value="Unassembled WGS sequence"/>
</dbReference>
<protein>
    <recommendedName>
        <fullName evidence="2">Fungal-type protein kinase domain-containing protein</fullName>
    </recommendedName>
</protein>
<dbReference type="InterPro" id="IPR011009">
    <property type="entry name" value="Kinase-like_dom_sf"/>
</dbReference>
<dbReference type="GO" id="GO:0004672">
    <property type="term" value="F:protein kinase activity"/>
    <property type="evidence" value="ECO:0007669"/>
    <property type="project" value="InterPro"/>
</dbReference>
<feature type="domain" description="Fungal-type protein kinase" evidence="2">
    <location>
        <begin position="123"/>
        <end position="226"/>
    </location>
</feature>
<evidence type="ECO:0000259" key="2">
    <source>
        <dbReference type="Pfam" id="PF17667"/>
    </source>
</evidence>
<dbReference type="Gene3D" id="1.10.510.10">
    <property type="entry name" value="Transferase(Phosphotransferase) domain 1"/>
    <property type="match status" value="1"/>
</dbReference>
<keyword evidence="4" id="KW-1185">Reference proteome</keyword>
<sequence>MKDTVLGVDKMVTWNGDSRFIEAETLAKKDMKYLLIKPYPVFRSFGIQGRCTTCWRAMDDEGEEVFIKDTHRDVQHGVIPEWKMLLAAQGAEGVGQMLGYEEDISLYHRRGYFRVDENFENPHRNLWNRDILHRDVSLNNVLLGKPNAPAGQRGILIDLDMAVKLGPLDRLPRASDRSGTLSYFSTTILRFATRLSYDPKKLEDPRDYHTHWEDLQSFFYLLCHICLGYSGPGEEADPYPLLLEEWNDDYDTALEAKEEFLDDEGREVYKATPYFGGIFDSLLIELYEFLERTDDEFTRTLVGLSKRLEFITKADIDEYAKTHYEEYLTIIDRAISALEAETQEVVQPAGITKVSTRRAILPQPAPTVVAHVLADIKLNSRQPEGKRKRDALDEQLTEEDNMDNIQGLVKARKVKKAKKAKSAT</sequence>
<gene>
    <name evidence="3" type="ORF">AAE3_LOCUS9628</name>
</gene>
<evidence type="ECO:0000256" key="1">
    <source>
        <dbReference type="SAM" id="MobiDB-lite"/>
    </source>
</evidence>
<evidence type="ECO:0000313" key="3">
    <source>
        <dbReference type="EMBL" id="CAA7267330.1"/>
    </source>
</evidence>
<evidence type="ECO:0000313" key="4">
    <source>
        <dbReference type="Proteomes" id="UP000467700"/>
    </source>
</evidence>
<dbReference type="Pfam" id="PF17667">
    <property type="entry name" value="Pkinase_fungal"/>
    <property type="match status" value="2"/>
</dbReference>
<dbReference type="PANTHER" id="PTHR38248:SF2">
    <property type="entry name" value="FUNK1 11"/>
    <property type="match status" value="1"/>
</dbReference>
<accession>A0A8S0WEW9</accession>
<name>A0A8S0WEW9_CYCAE</name>
<feature type="compositionally biased region" description="Acidic residues" evidence="1">
    <location>
        <begin position="393"/>
        <end position="402"/>
    </location>
</feature>
<dbReference type="OrthoDB" id="5584477at2759"/>
<dbReference type="PANTHER" id="PTHR38248">
    <property type="entry name" value="FUNK1 6"/>
    <property type="match status" value="1"/>
</dbReference>
<dbReference type="InterPro" id="IPR040976">
    <property type="entry name" value="Pkinase_fungal"/>
</dbReference>
<feature type="compositionally biased region" description="Basic and acidic residues" evidence="1">
    <location>
        <begin position="383"/>
        <end position="392"/>
    </location>
</feature>
<organism evidence="3 4">
    <name type="scientific">Cyclocybe aegerita</name>
    <name type="common">Black poplar mushroom</name>
    <name type="synonym">Agrocybe aegerita</name>
    <dbReference type="NCBI Taxonomy" id="1973307"/>
    <lineage>
        <taxon>Eukaryota</taxon>
        <taxon>Fungi</taxon>
        <taxon>Dikarya</taxon>
        <taxon>Basidiomycota</taxon>
        <taxon>Agaricomycotina</taxon>
        <taxon>Agaricomycetes</taxon>
        <taxon>Agaricomycetidae</taxon>
        <taxon>Agaricales</taxon>
        <taxon>Agaricineae</taxon>
        <taxon>Bolbitiaceae</taxon>
        <taxon>Cyclocybe</taxon>
    </lineage>
</organism>
<feature type="region of interest" description="Disordered" evidence="1">
    <location>
        <begin position="381"/>
        <end position="404"/>
    </location>
</feature>
<dbReference type="SUPFAM" id="SSF56112">
    <property type="entry name" value="Protein kinase-like (PK-like)"/>
    <property type="match status" value="1"/>
</dbReference>
<proteinExistence type="predicted"/>
<dbReference type="InterPro" id="IPR008266">
    <property type="entry name" value="Tyr_kinase_AS"/>
</dbReference>
<comment type="caution">
    <text evidence="3">The sequence shown here is derived from an EMBL/GenBank/DDBJ whole genome shotgun (WGS) entry which is preliminary data.</text>
</comment>